<dbReference type="InterPro" id="IPR036390">
    <property type="entry name" value="WH_DNA-bd_sf"/>
</dbReference>
<proteinExistence type="predicted"/>
<dbReference type="SUPFAM" id="SSF46785">
    <property type="entry name" value="Winged helix' DNA-binding domain"/>
    <property type="match status" value="1"/>
</dbReference>
<sequence>MIVDERRAKILKEIEDSGFISLQVLTDRVGASESTVRRDLEHLDRIGQVRRTRGGAAVIDDTEQPFEDLRTESMEEKRKIAAAVVRLFEPGDAILLDAGTTAIEVARRLESMHLQIVTNSLPIANILAHRPEIELMMIGGIIDRSSGVALGPMALAALSGVRVRRLVMGVGGVTEQGLFNKNTLLVDMERRMIDTADEVIVAAHSAKFGRSAISPLCSFDAVDRIVTDDALPDRWRDVIKSKQVALTVAT</sequence>
<evidence type="ECO:0000259" key="5">
    <source>
        <dbReference type="PROSITE" id="PS51000"/>
    </source>
</evidence>
<keyword evidence="7" id="KW-1185">Reference proteome</keyword>
<evidence type="ECO:0000256" key="3">
    <source>
        <dbReference type="ARBA" id="ARBA00023125"/>
    </source>
</evidence>
<dbReference type="Pfam" id="PF08220">
    <property type="entry name" value="HTH_DeoR"/>
    <property type="match status" value="1"/>
</dbReference>
<dbReference type="KEGG" id="svp:Pan189_08510"/>
<gene>
    <name evidence="6" type="primary">srlR</name>
    <name evidence="6" type="ORF">Pan189_08510</name>
</gene>
<reference evidence="6 7" key="1">
    <citation type="submission" date="2019-02" db="EMBL/GenBank/DDBJ databases">
        <title>Deep-cultivation of Planctomycetes and their phenomic and genomic characterization uncovers novel biology.</title>
        <authorList>
            <person name="Wiegand S."/>
            <person name="Jogler M."/>
            <person name="Boedeker C."/>
            <person name="Pinto D."/>
            <person name="Vollmers J."/>
            <person name="Rivas-Marin E."/>
            <person name="Kohn T."/>
            <person name="Peeters S.H."/>
            <person name="Heuer A."/>
            <person name="Rast P."/>
            <person name="Oberbeckmann S."/>
            <person name="Bunk B."/>
            <person name="Jeske O."/>
            <person name="Meyerdierks A."/>
            <person name="Storesund J.E."/>
            <person name="Kallscheuer N."/>
            <person name="Luecker S."/>
            <person name="Lage O.M."/>
            <person name="Pohl T."/>
            <person name="Merkel B.J."/>
            <person name="Hornburger P."/>
            <person name="Mueller R.-W."/>
            <person name="Bruemmer F."/>
            <person name="Labrenz M."/>
            <person name="Spormann A.M."/>
            <person name="Op den Camp H."/>
            <person name="Overmann J."/>
            <person name="Amann R."/>
            <person name="Jetten M.S.M."/>
            <person name="Mascher T."/>
            <person name="Medema M.H."/>
            <person name="Devos D.P."/>
            <person name="Kaster A.-K."/>
            <person name="Ovreas L."/>
            <person name="Rohde M."/>
            <person name="Galperin M.Y."/>
            <person name="Jogler C."/>
        </authorList>
    </citation>
    <scope>NUCLEOTIDE SEQUENCE [LARGE SCALE GENOMIC DNA]</scope>
    <source>
        <strain evidence="6 7">Pan189</strain>
    </source>
</reference>
<keyword evidence="3" id="KW-0238">DNA-binding</keyword>
<dbReference type="PROSITE" id="PS51000">
    <property type="entry name" value="HTH_DEOR_2"/>
    <property type="match status" value="1"/>
</dbReference>
<dbReference type="SMART" id="SM00420">
    <property type="entry name" value="HTH_DEOR"/>
    <property type="match status" value="1"/>
</dbReference>
<dbReference type="InterPro" id="IPR037171">
    <property type="entry name" value="NagB/RpiA_transferase-like"/>
</dbReference>
<dbReference type="PANTHER" id="PTHR30363:SF4">
    <property type="entry name" value="GLYCEROL-3-PHOSPHATE REGULON REPRESSOR"/>
    <property type="match status" value="1"/>
</dbReference>
<evidence type="ECO:0000256" key="1">
    <source>
        <dbReference type="ARBA" id="ARBA00022491"/>
    </source>
</evidence>
<organism evidence="6 7">
    <name type="scientific">Stratiformator vulcanicus</name>
    <dbReference type="NCBI Taxonomy" id="2527980"/>
    <lineage>
        <taxon>Bacteria</taxon>
        <taxon>Pseudomonadati</taxon>
        <taxon>Planctomycetota</taxon>
        <taxon>Planctomycetia</taxon>
        <taxon>Planctomycetales</taxon>
        <taxon>Planctomycetaceae</taxon>
        <taxon>Stratiformator</taxon>
    </lineage>
</organism>
<dbReference type="SMART" id="SM01134">
    <property type="entry name" value="DeoRC"/>
    <property type="match status" value="1"/>
</dbReference>
<keyword evidence="1" id="KW-0678">Repressor</keyword>
<evidence type="ECO:0000256" key="2">
    <source>
        <dbReference type="ARBA" id="ARBA00023015"/>
    </source>
</evidence>
<evidence type="ECO:0000313" key="6">
    <source>
        <dbReference type="EMBL" id="QDT36494.1"/>
    </source>
</evidence>
<evidence type="ECO:0000313" key="7">
    <source>
        <dbReference type="Proteomes" id="UP000317318"/>
    </source>
</evidence>
<dbReference type="InterPro" id="IPR050313">
    <property type="entry name" value="Carb_Metab_HTH_regulators"/>
</dbReference>
<dbReference type="PANTHER" id="PTHR30363">
    <property type="entry name" value="HTH-TYPE TRANSCRIPTIONAL REGULATOR SRLR-RELATED"/>
    <property type="match status" value="1"/>
</dbReference>
<evidence type="ECO:0000256" key="4">
    <source>
        <dbReference type="ARBA" id="ARBA00023163"/>
    </source>
</evidence>
<dbReference type="OrthoDB" id="9797223at2"/>
<dbReference type="InterPro" id="IPR018356">
    <property type="entry name" value="Tscrpt_reg_HTH_DeoR_CS"/>
</dbReference>
<dbReference type="RefSeq" id="WP_145362698.1">
    <property type="nucleotide sequence ID" value="NZ_CP036268.1"/>
</dbReference>
<dbReference type="Pfam" id="PF00455">
    <property type="entry name" value="DeoRC"/>
    <property type="match status" value="1"/>
</dbReference>
<accession>A0A517QY02</accession>
<keyword evidence="2" id="KW-0805">Transcription regulation</keyword>
<protein>
    <submittedName>
        <fullName evidence="6">Glucitol operon repressor</fullName>
    </submittedName>
</protein>
<dbReference type="EMBL" id="CP036268">
    <property type="protein sequence ID" value="QDT36494.1"/>
    <property type="molecule type" value="Genomic_DNA"/>
</dbReference>
<dbReference type="SUPFAM" id="SSF100950">
    <property type="entry name" value="NagB/RpiA/CoA transferase-like"/>
    <property type="match status" value="1"/>
</dbReference>
<dbReference type="InterPro" id="IPR014036">
    <property type="entry name" value="DeoR-like_C"/>
</dbReference>
<name>A0A517QY02_9PLAN</name>
<dbReference type="InterPro" id="IPR001034">
    <property type="entry name" value="DeoR_HTH"/>
</dbReference>
<dbReference type="Proteomes" id="UP000317318">
    <property type="component" value="Chromosome"/>
</dbReference>
<dbReference type="GO" id="GO:0003677">
    <property type="term" value="F:DNA binding"/>
    <property type="evidence" value="ECO:0007669"/>
    <property type="project" value="UniProtKB-KW"/>
</dbReference>
<dbReference type="AlphaFoldDB" id="A0A517QY02"/>
<keyword evidence="4" id="KW-0804">Transcription</keyword>
<dbReference type="PROSITE" id="PS00894">
    <property type="entry name" value="HTH_DEOR_1"/>
    <property type="match status" value="1"/>
</dbReference>
<dbReference type="GO" id="GO:0003700">
    <property type="term" value="F:DNA-binding transcription factor activity"/>
    <property type="evidence" value="ECO:0007669"/>
    <property type="project" value="InterPro"/>
</dbReference>
<feature type="domain" description="HTH deoR-type" evidence="5">
    <location>
        <begin position="3"/>
        <end position="58"/>
    </location>
</feature>